<protein>
    <submittedName>
        <fullName evidence="1">Uncharacterized protein</fullName>
    </submittedName>
</protein>
<accession>A0A1G9F7E3</accession>
<dbReference type="OrthoDB" id="7775067at2"/>
<dbReference type="Proteomes" id="UP000199555">
    <property type="component" value="Unassembled WGS sequence"/>
</dbReference>
<reference evidence="2" key="1">
    <citation type="submission" date="2016-10" db="EMBL/GenBank/DDBJ databases">
        <authorList>
            <person name="Varghese N."/>
            <person name="Submissions S."/>
        </authorList>
    </citation>
    <scope>NUCLEOTIDE SEQUENCE [LARGE SCALE GENOMIC DNA]</scope>
    <source>
        <strain evidence="2">CGMCC 1.7655</strain>
    </source>
</reference>
<dbReference type="RefSeq" id="WP_090753575.1">
    <property type="nucleotide sequence ID" value="NZ_FNGE01000003.1"/>
</dbReference>
<dbReference type="EMBL" id="FNGE01000003">
    <property type="protein sequence ID" value="SDK84357.1"/>
    <property type="molecule type" value="Genomic_DNA"/>
</dbReference>
<organism evidence="1 2">
    <name type="scientific">Paracoccus chinensis</name>
    <dbReference type="NCBI Taxonomy" id="525640"/>
    <lineage>
        <taxon>Bacteria</taxon>
        <taxon>Pseudomonadati</taxon>
        <taxon>Pseudomonadota</taxon>
        <taxon>Alphaproteobacteria</taxon>
        <taxon>Rhodobacterales</taxon>
        <taxon>Paracoccaceae</taxon>
        <taxon>Paracoccus</taxon>
    </lineage>
</organism>
<dbReference type="AlphaFoldDB" id="A0A1G9F7E3"/>
<proteinExistence type="predicted"/>
<sequence length="71" mass="7810">MAKDGVQVRAVAEFTPDMVDTLREYFHSYAVEGVVSIEVSTHGLWLVNPIGGRQFLGLARLPDNAPKVLIN</sequence>
<gene>
    <name evidence="1" type="ORF">SAMN04487971_103268</name>
</gene>
<evidence type="ECO:0000313" key="2">
    <source>
        <dbReference type="Proteomes" id="UP000199555"/>
    </source>
</evidence>
<evidence type="ECO:0000313" key="1">
    <source>
        <dbReference type="EMBL" id="SDK84357.1"/>
    </source>
</evidence>
<keyword evidence="2" id="KW-1185">Reference proteome</keyword>
<name>A0A1G9F7E3_9RHOB</name>